<sequence length="779" mass="87989">MKTQQSIEEDLNNEEKSLSKILDKYKELNGSNDLGNTQQYLIDVFNSETNVCLICIETIEKKQPIWNCEGCFAQYHIVCIQNWIRDGSYLSLAQNFNSESKPKEIPWNCPKCRKEYTKESYPSVYHCYCKKTRDPLFDPWSVPHSCNQRCDKLKQCGHSCLMLCHPGPCPPCPKMVMNSCYCSKSNPVSKRCSNKNWSCDKKCNKLLKCKQHLCELVCHAGECTSCTKTSLQFCKCKKKRKETSCSEIIWECGQKCLKPFACGYHQCEIVCHPGECGECPKSLVRTCPCGKTSSKKPCKIDIPTCGDTCDKKLNCNIHLCANRCHYGPCEQCRQVVTKKCRCGVKEKSLPCHSEFTCETKCNRLKNCGKHKCNKKCCDGNCAPCEQACNKLLSCKNHKCKNLCHSGSCYPCPVIEELFCPCGSSKIKVPCIKSKINLKVPCKQICKLSPKCHHDKIQNHKCHNGDCPPCQLTCNKKQNCGHICQDVCHSAVLTEIIENKDREGPWVPLKIKKEVLNVKCKPCVYPIPIECLGGHEISDLPCHTAKSFNCGRNCGRPLKCTRHHCELDCHSIPEDQKKDKSKTSSLCEECGRSCEMPRPKGCSHDCSIGACHAGDCPDCKQYIKIRCHCKVNFVHVECYKWNGASKKELEVLNSCRVPCSKTIKCGHNCTLLCHSGNCSSEKECQEKIVAKCKCKTLKKSVFCCKIKDENSIGKNEKGYFLQCNEKCASKIKDSQKSFEKIEDLPKPNPPSKRTYSPLFLFSVLIMIISILVAFFVFKPS</sequence>
<evidence type="ECO:0000256" key="5">
    <source>
        <dbReference type="ARBA" id="ARBA00022833"/>
    </source>
</evidence>
<keyword evidence="2" id="KW-0479">Metal-binding</keyword>
<dbReference type="AlphaFoldDB" id="A0A813MAF7"/>
<dbReference type="OrthoDB" id="536399at2759"/>
<dbReference type="PROSITE" id="PS01359">
    <property type="entry name" value="ZF_PHD_1"/>
    <property type="match status" value="1"/>
</dbReference>
<comment type="caution">
    <text evidence="9">The sequence shown here is derived from an EMBL/GenBank/DDBJ whole genome shotgun (WGS) entry which is preliminary data.</text>
</comment>
<evidence type="ECO:0000256" key="3">
    <source>
        <dbReference type="ARBA" id="ARBA00022737"/>
    </source>
</evidence>
<evidence type="ECO:0000256" key="2">
    <source>
        <dbReference type="ARBA" id="ARBA00022723"/>
    </source>
</evidence>
<keyword evidence="7" id="KW-1133">Transmembrane helix</keyword>
<dbReference type="CDD" id="cd06008">
    <property type="entry name" value="NF-X1-zinc-finger"/>
    <property type="match status" value="3"/>
</dbReference>
<gene>
    <name evidence="9" type="ORF">OXX778_LOCUS289</name>
</gene>
<organism evidence="9 10">
    <name type="scientific">Brachionus calyciflorus</name>
    <dbReference type="NCBI Taxonomy" id="104777"/>
    <lineage>
        <taxon>Eukaryota</taxon>
        <taxon>Metazoa</taxon>
        <taxon>Spiralia</taxon>
        <taxon>Gnathifera</taxon>
        <taxon>Rotifera</taxon>
        <taxon>Eurotatoria</taxon>
        <taxon>Monogononta</taxon>
        <taxon>Pseudotrocha</taxon>
        <taxon>Ploima</taxon>
        <taxon>Brachionidae</taxon>
        <taxon>Brachionus</taxon>
    </lineage>
</organism>
<dbReference type="GO" id="GO:0000977">
    <property type="term" value="F:RNA polymerase II transcription regulatory region sequence-specific DNA binding"/>
    <property type="evidence" value="ECO:0007669"/>
    <property type="project" value="TreeGrafter"/>
</dbReference>
<dbReference type="InterPro" id="IPR034078">
    <property type="entry name" value="NFX1_fam"/>
</dbReference>
<keyword evidence="7" id="KW-0472">Membrane</keyword>
<dbReference type="GO" id="GO:0005634">
    <property type="term" value="C:nucleus"/>
    <property type="evidence" value="ECO:0007669"/>
    <property type="project" value="InterPro"/>
</dbReference>
<name>A0A813MAF7_9BILA</name>
<evidence type="ECO:0000256" key="7">
    <source>
        <dbReference type="SAM" id="Phobius"/>
    </source>
</evidence>
<evidence type="ECO:0000313" key="10">
    <source>
        <dbReference type="Proteomes" id="UP000663879"/>
    </source>
</evidence>
<evidence type="ECO:0000259" key="8">
    <source>
        <dbReference type="PROSITE" id="PS50016"/>
    </source>
</evidence>
<dbReference type="SMART" id="SM00438">
    <property type="entry name" value="ZnF_NFX"/>
    <property type="match status" value="9"/>
</dbReference>
<reference evidence="9" key="1">
    <citation type="submission" date="2021-02" db="EMBL/GenBank/DDBJ databases">
        <authorList>
            <person name="Nowell W R."/>
        </authorList>
    </citation>
    <scope>NUCLEOTIDE SEQUENCE</scope>
    <source>
        <strain evidence="9">Ploen Becks lab</strain>
    </source>
</reference>
<protein>
    <recommendedName>
        <fullName evidence="8">PHD-type domain-containing protein</fullName>
    </recommendedName>
</protein>
<accession>A0A813MAF7</accession>
<feature type="domain" description="PHD-type" evidence="8">
    <location>
        <begin position="49"/>
        <end position="115"/>
    </location>
</feature>
<dbReference type="InterPro" id="IPR019787">
    <property type="entry name" value="Znf_PHD-finger"/>
</dbReference>
<evidence type="ECO:0000313" key="9">
    <source>
        <dbReference type="EMBL" id="CAF0705787.1"/>
    </source>
</evidence>
<evidence type="ECO:0000256" key="4">
    <source>
        <dbReference type="ARBA" id="ARBA00022771"/>
    </source>
</evidence>
<dbReference type="PANTHER" id="PTHR12360:SF1">
    <property type="entry name" value="NF-X1-TYPE ZINC FINGER PROTEIN NFXL1"/>
    <property type="match status" value="1"/>
</dbReference>
<dbReference type="GO" id="GO:0008270">
    <property type="term" value="F:zinc ion binding"/>
    <property type="evidence" value="ECO:0007669"/>
    <property type="project" value="UniProtKB-KW"/>
</dbReference>
<dbReference type="InterPro" id="IPR000967">
    <property type="entry name" value="Znf_NFX1"/>
</dbReference>
<proteinExistence type="inferred from homology"/>
<dbReference type="Proteomes" id="UP000663879">
    <property type="component" value="Unassembled WGS sequence"/>
</dbReference>
<evidence type="ECO:0000256" key="6">
    <source>
        <dbReference type="PROSITE-ProRule" id="PRU00146"/>
    </source>
</evidence>
<dbReference type="PROSITE" id="PS50016">
    <property type="entry name" value="ZF_PHD_2"/>
    <property type="match status" value="1"/>
</dbReference>
<comment type="similarity">
    <text evidence="1">Belongs to the NFX1 family.</text>
</comment>
<keyword evidence="7" id="KW-0812">Transmembrane</keyword>
<keyword evidence="4 6" id="KW-0863">Zinc-finger</keyword>
<keyword evidence="3" id="KW-0677">Repeat</keyword>
<feature type="transmembrane region" description="Helical" evidence="7">
    <location>
        <begin position="754"/>
        <end position="776"/>
    </location>
</feature>
<evidence type="ECO:0000256" key="1">
    <source>
        <dbReference type="ARBA" id="ARBA00007269"/>
    </source>
</evidence>
<dbReference type="CDD" id="cd16697">
    <property type="entry name" value="RING-CH-C4HC3_NFXL1"/>
    <property type="match status" value="1"/>
</dbReference>
<dbReference type="Pfam" id="PF01422">
    <property type="entry name" value="zf-NF-X1"/>
    <property type="match status" value="10"/>
</dbReference>
<dbReference type="InterPro" id="IPR019786">
    <property type="entry name" value="Zinc_finger_PHD-type_CS"/>
</dbReference>
<keyword evidence="10" id="KW-1185">Reference proteome</keyword>
<dbReference type="EMBL" id="CAJNOC010000013">
    <property type="protein sequence ID" value="CAF0705787.1"/>
    <property type="molecule type" value="Genomic_DNA"/>
</dbReference>
<dbReference type="GO" id="GO:0000981">
    <property type="term" value="F:DNA-binding transcription factor activity, RNA polymerase II-specific"/>
    <property type="evidence" value="ECO:0007669"/>
    <property type="project" value="TreeGrafter"/>
</dbReference>
<dbReference type="PANTHER" id="PTHR12360">
    <property type="entry name" value="NUCLEAR TRANSCRIPTION FACTOR, X-BOX BINDING 1 NFX1"/>
    <property type="match status" value="1"/>
</dbReference>
<keyword evidence="5" id="KW-0862">Zinc</keyword>